<sequence length="181" mass="20758">MCDFLEKDPYLGAVVASILKKKCPVPAGKYKLMNISTHMDNFPNVFPFEKGRARLVFTATSTGELMADAEIHIYFYEEIRNQYKRSFIEFHHKICDFLTKDPYIGAVAANLGLDKCPVRNGIHRLLNVTTNYDNFPNVFPFTKGRIDFWFNCSDTGEGVTGATAFVAFKNEFKRKQGQRKY</sequence>
<name>A0A194Q9S7_PAPXU</name>
<accession>A0A194Q9S7</accession>
<proteinExistence type="predicted"/>
<organism evidence="1 2">
    <name type="scientific">Papilio xuthus</name>
    <name type="common">Asian swallowtail butterfly</name>
    <dbReference type="NCBI Taxonomy" id="66420"/>
    <lineage>
        <taxon>Eukaryota</taxon>
        <taxon>Metazoa</taxon>
        <taxon>Ecdysozoa</taxon>
        <taxon>Arthropoda</taxon>
        <taxon>Hexapoda</taxon>
        <taxon>Insecta</taxon>
        <taxon>Pterygota</taxon>
        <taxon>Neoptera</taxon>
        <taxon>Endopterygota</taxon>
        <taxon>Lepidoptera</taxon>
        <taxon>Glossata</taxon>
        <taxon>Ditrysia</taxon>
        <taxon>Papilionoidea</taxon>
        <taxon>Papilionidae</taxon>
        <taxon>Papilioninae</taxon>
        <taxon>Papilio</taxon>
    </lineage>
</organism>
<protein>
    <submittedName>
        <fullName evidence="1">Uncharacterized protein</fullName>
    </submittedName>
</protein>
<evidence type="ECO:0000313" key="1">
    <source>
        <dbReference type="EMBL" id="KPJ00171.1"/>
    </source>
</evidence>
<evidence type="ECO:0000313" key="2">
    <source>
        <dbReference type="Proteomes" id="UP000053268"/>
    </source>
</evidence>
<dbReference type="AlphaFoldDB" id="A0A194Q9S7"/>
<reference evidence="1 2" key="1">
    <citation type="journal article" date="2015" name="Nat. Commun.">
        <title>Outbred genome sequencing and CRISPR/Cas9 gene editing in butterflies.</title>
        <authorList>
            <person name="Li X."/>
            <person name="Fan D."/>
            <person name="Zhang W."/>
            <person name="Liu G."/>
            <person name="Zhang L."/>
            <person name="Zhao L."/>
            <person name="Fang X."/>
            <person name="Chen L."/>
            <person name="Dong Y."/>
            <person name="Chen Y."/>
            <person name="Ding Y."/>
            <person name="Zhao R."/>
            <person name="Feng M."/>
            <person name="Zhu Y."/>
            <person name="Feng Y."/>
            <person name="Jiang X."/>
            <person name="Zhu D."/>
            <person name="Xiang H."/>
            <person name="Feng X."/>
            <person name="Li S."/>
            <person name="Wang J."/>
            <person name="Zhang G."/>
            <person name="Kronforst M.R."/>
            <person name="Wang W."/>
        </authorList>
    </citation>
    <scope>NUCLEOTIDE SEQUENCE [LARGE SCALE GENOMIC DNA]</scope>
    <source>
        <strain evidence="1">Ya'a_city_454_Px</strain>
        <tissue evidence="1">Whole body</tissue>
    </source>
</reference>
<dbReference type="EMBL" id="KQ459472">
    <property type="protein sequence ID" value="KPJ00171.1"/>
    <property type="molecule type" value="Genomic_DNA"/>
</dbReference>
<gene>
    <name evidence="1" type="ORF">RR46_02958</name>
</gene>
<keyword evidence="2" id="KW-1185">Reference proteome</keyword>
<dbReference type="Proteomes" id="UP000053268">
    <property type="component" value="Unassembled WGS sequence"/>
</dbReference>